<dbReference type="OrthoDB" id="7054050at2"/>
<accession>A0A511CDP3</accession>
<dbReference type="Proteomes" id="UP000182367">
    <property type="component" value="Unassembled WGS sequence"/>
</dbReference>
<evidence type="ECO:0000313" key="2">
    <source>
        <dbReference type="EMBL" id="SDI53605.1"/>
    </source>
</evidence>
<evidence type="ECO:0000313" key="4">
    <source>
        <dbReference type="Proteomes" id="UP000321579"/>
    </source>
</evidence>
<keyword evidence="3" id="KW-1185">Reference proteome</keyword>
<proteinExistence type="predicted"/>
<sequence>MQNLIYFPTFEPPNSTWLKFALLYIENFNPIIPRSGRQHVSEDYHRIINDTDLITPYEPSYDQGDRASIKAIEYFENIDRNPHRFANLFNRPNLARLARENQKDFKIFEEKFSMSWENFCIYNGLAERTHGGINVTEELAFIFMSFLAQEIAFEEGKSIITDNHKFDNFLNHQRVIARNVITRGSFAQGVLGLIVPRNISEIPFQTLIEFRNRNRHKIRAFNVELNNSLNNIQNGVTEREFIERFNNIYSELTSEILTQSLSITSIPLATYILMQNTGTMSAEYINEIIGGIGIVLTSKVAIGTKWKDISNRHNCKRYMTNLERLR</sequence>
<evidence type="ECO:0000313" key="1">
    <source>
        <dbReference type="EMBL" id="GEL10805.1"/>
    </source>
</evidence>
<organism evidence="1 4">
    <name type="scientific">Flavobacterium glycines</name>
    <dbReference type="NCBI Taxonomy" id="551990"/>
    <lineage>
        <taxon>Bacteria</taxon>
        <taxon>Pseudomonadati</taxon>
        <taxon>Bacteroidota</taxon>
        <taxon>Flavobacteriia</taxon>
        <taxon>Flavobacteriales</taxon>
        <taxon>Flavobacteriaceae</taxon>
        <taxon>Flavobacterium</taxon>
    </lineage>
</organism>
<comment type="caution">
    <text evidence="1">The sequence shown here is derived from an EMBL/GenBank/DDBJ whole genome shotgun (WGS) entry which is preliminary data.</text>
</comment>
<dbReference type="RefSeq" id="WP_139068378.1">
    <property type="nucleotide sequence ID" value="NZ_BJVF01000001.1"/>
</dbReference>
<dbReference type="AlphaFoldDB" id="A0A511CDP3"/>
<dbReference type="EMBL" id="BJVF01000001">
    <property type="protein sequence ID" value="GEL10805.1"/>
    <property type="molecule type" value="Genomic_DNA"/>
</dbReference>
<dbReference type="Proteomes" id="UP000321579">
    <property type="component" value="Unassembled WGS sequence"/>
</dbReference>
<protein>
    <submittedName>
        <fullName evidence="1">Uncharacterized protein</fullName>
    </submittedName>
</protein>
<evidence type="ECO:0000313" key="3">
    <source>
        <dbReference type="Proteomes" id="UP000182367"/>
    </source>
</evidence>
<dbReference type="EMBL" id="FNEO01000001">
    <property type="protein sequence ID" value="SDI53605.1"/>
    <property type="molecule type" value="Genomic_DNA"/>
</dbReference>
<name>A0A511CDP3_9FLAO</name>
<gene>
    <name evidence="1" type="ORF">FGL01_15440</name>
    <name evidence="2" type="ORF">SAMN05192550_0143</name>
</gene>
<reference evidence="2 3" key="1">
    <citation type="submission" date="2016-10" db="EMBL/GenBank/DDBJ databases">
        <authorList>
            <person name="Varghese N."/>
            <person name="Submissions S."/>
        </authorList>
    </citation>
    <scope>NUCLEOTIDE SEQUENCE [LARGE SCALE GENOMIC DNA]</scope>
    <source>
        <strain evidence="2 3">Gm-149</strain>
    </source>
</reference>
<reference evidence="1 4" key="2">
    <citation type="submission" date="2019-07" db="EMBL/GenBank/DDBJ databases">
        <title>Whole genome shotgun sequence of Flavobacterium glycines NBRC 105008.</title>
        <authorList>
            <person name="Hosoyama A."/>
            <person name="Uohara A."/>
            <person name="Ohji S."/>
            <person name="Ichikawa N."/>
        </authorList>
    </citation>
    <scope>NUCLEOTIDE SEQUENCE [LARGE SCALE GENOMIC DNA]</scope>
    <source>
        <strain evidence="1 4">NBRC 105008</strain>
    </source>
</reference>